<keyword evidence="1" id="KW-0547">Nucleotide-binding</keyword>
<dbReference type="Proteomes" id="UP000000305">
    <property type="component" value="Unassembled WGS sequence"/>
</dbReference>
<dbReference type="SUPFAM" id="SSF56112">
    <property type="entry name" value="Protein kinase-like (PK-like)"/>
    <property type="match status" value="1"/>
</dbReference>
<dbReference type="InterPro" id="IPR011009">
    <property type="entry name" value="Kinase-like_dom_sf"/>
</dbReference>
<dbReference type="EMBL" id="GL732809">
    <property type="protein sequence ID" value="EFX64620.1"/>
    <property type="molecule type" value="Genomic_DNA"/>
</dbReference>
<dbReference type="STRING" id="6669.E9HUG5"/>
<dbReference type="GO" id="GO:0004672">
    <property type="term" value="F:protein kinase activity"/>
    <property type="evidence" value="ECO:0007669"/>
    <property type="project" value="InterPro"/>
</dbReference>
<accession>E9HUG5</accession>
<dbReference type="GO" id="GO:0005524">
    <property type="term" value="F:ATP binding"/>
    <property type="evidence" value="ECO:0007669"/>
    <property type="project" value="UniProtKB-UniRule"/>
</dbReference>
<feature type="non-terminal residue" evidence="3">
    <location>
        <position position="56"/>
    </location>
</feature>
<dbReference type="InterPro" id="IPR017441">
    <property type="entry name" value="Protein_kinase_ATP_BS"/>
</dbReference>
<dbReference type="Pfam" id="PF07714">
    <property type="entry name" value="PK_Tyr_Ser-Thr"/>
    <property type="match status" value="1"/>
</dbReference>
<dbReference type="OrthoDB" id="5984265at2759"/>
<keyword evidence="4" id="KW-1185">Reference proteome</keyword>
<dbReference type="PROSITE" id="PS50011">
    <property type="entry name" value="PROTEIN_KINASE_DOM"/>
    <property type="match status" value="1"/>
</dbReference>
<dbReference type="InParanoid" id="E9HUG5"/>
<gene>
    <name evidence="3" type="ORF">DAPPUDRAFT_8242</name>
</gene>
<evidence type="ECO:0000313" key="3">
    <source>
        <dbReference type="EMBL" id="EFX64620.1"/>
    </source>
</evidence>
<name>E9HUG5_DAPPU</name>
<sequence>LPYDKKWEFPSKRLRLGQELGSGCFGQVVKADAVGIKDSDETVTTVAVKMIKLTAN</sequence>
<dbReference type="HOGENOM" id="CLU_3038318_0_0_1"/>
<dbReference type="PhylomeDB" id="E9HUG5"/>
<dbReference type="KEGG" id="dpx:DAPPUDRAFT_8242"/>
<dbReference type="AlphaFoldDB" id="E9HUG5"/>
<dbReference type="Gene3D" id="3.30.200.20">
    <property type="entry name" value="Phosphorylase Kinase, domain 1"/>
    <property type="match status" value="1"/>
</dbReference>
<protein>
    <recommendedName>
        <fullName evidence="2">Protein kinase domain-containing protein</fullName>
    </recommendedName>
</protein>
<reference evidence="3 4" key="1">
    <citation type="journal article" date="2011" name="Science">
        <title>The ecoresponsive genome of Daphnia pulex.</title>
        <authorList>
            <person name="Colbourne J.K."/>
            <person name="Pfrender M.E."/>
            <person name="Gilbert D."/>
            <person name="Thomas W.K."/>
            <person name="Tucker A."/>
            <person name="Oakley T.H."/>
            <person name="Tokishita S."/>
            <person name="Aerts A."/>
            <person name="Arnold G.J."/>
            <person name="Basu M.K."/>
            <person name="Bauer D.J."/>
            <person name="Caceres C.E."/>
            <person name="Carmel L."/>
            <person name="Casola C."/>
            <person name="Choi J.H."/>
            <person name="Detter J.C."/>
            <person name="Dong Q."/>
            <person name="Dusheyko S."/>
            <person name="Eads B.D."/>
            <person name="Frohlich T."/>
            <person name="Geiler-Samerotte K.A."/>
            <person name="Gerlach D."/>
            <person name="Hatcher P."/>
            <person name="Jogdeo S."/>
            <person name="Krijgsveld J."/>
            <person name="Kriventseva E.V."/>
            <person name="Kultz D."/>
            <person name="Laforsch C."/>
            <person name="Lindquist E."/>
            <person name="Lopez J."/>
            <person name="Manak J.R."/>
            <person name="Muller J."/>
            <person name="Pangilinan J."/>
            <person name="Patwardhan R.P."/>
            <person name="Pitluck S."/>
            <person name="Pritham E.J."/>
            <person name="Rechtsteiner A."/>
            <person name="Rho M."/>
            <person name="Rogozin I.B."/>
            <person name="Sakarya O."/>
            <person name="Salamov A."/>
            <person name="Schaack S."/>
            <person name="Shapiro H."/>
            <person name="Shiga Y."/>
            <person name="Skalitzky C."/>
            <person name="Smith Z."/>
            <person name="Souvorov A."/>
            <person name="Sung W."/>
            <person name="Tang Z."/>
            <person name="Tsuchiya D."/>
            <person name="Tu H."/>
            <person name="Vos H."/>
            <person name="Wang M."/>
            <person name="Wolf Y.I."/>
            <person name="Yamagata H."/>
            <person name="Yamada T."/>
            <person name="Ye Y."/>
            <person name="Shaw J.R."/>
            <person name="Andrews J."/>
            <person name="Crease T.J."/>
            <person name="Tang H."/>
            <person name="Lucas S.M."/>
            <person name="Robertson H.M."/>
            <person name="Bork P."/>
            <person name="Koonin E.V."/>
            <person name="Zdobnov E.M."/>
            <person name="Grigoriev I.V."/>
            <person name="Lynch M."/>
            <person name="Boore J.L."/>
        </authorList>
    </citation>
    <scope>NUCLEOTIDE SEQUENCE [LARGE SCALE GENOMIC DNA]</scope>
</reference>
<dbReference type="PROSITE" id="PS00107">
    <property type="entry name" value="PROTEIN_KINASE_ATP"/>
    <property type="match status" value="1"/>
</dbReference>
<evidence type="ECO:0000259" key="2">
    <source>
        <dbReference type="PROSITE" id="PS50011"/>
    </source>
</evidence>
<evidence type="ECO:0000256" key="1">
    <source>
        <dbReference type="PROSITE-ProRule" id="PRU10141"/>
    </source>
</evidence>
<dbReference type="InterPro" id="IPR000719">
    <property type="entry name" value="Prot_kinase_dom"/>
</dbReference>
<keyword evidence="1" id="KW-0067">ATP-binding</keyword>
<evidence type="ECO:0000313" key="4">
    <source>
        <dbReference type="Proteomes" id="UP000000305"/>
    </source>
</evidence>
<dbReference type="eggNOG" id="KOG0200">
    <property type="taxonomic scope" value="Eukaryota"/>
</dbReference>
<proteinExistence type="predicted"/>
<feature type="domain" description="Protein kinase" evidence="2">
    <location>
        <begin position="14"/>
        <end position="56"/>
    </location>
</feature>
<dbReference type="InterPro" id="IPR001245">
    <property type="entry name" value="Ser-Thr/Tyr_kinase_cat_dom"/>
</dbReference>
<organism evidence="3 4">
    <name type="scientific">Daphnia pulex</name>
    <name type="common">Water flea</name>
    <dbReference type="NCBI Taxonomy" id="6669"/>
    <lineage>
        <taxon>Eukaryota</taxon>
        <taxon>Metazoa</taxon>
        <taxon>Ecdysozoa</taxon>
        <taxon>Arthropoda</taxon>
        <taxon>Crustacea</taxon>
        <taxon>Branchiopoda</taxon>
        <taxon>Diplostraca</taxon>
        <taxon>Cladocera</taxon>
        <taxon>Anomopoda</taxon>
        <taxon>Daphniidae</taxon>
        <taxon>Daphnia</taxon>
    </lineage>
</organism>
<feature type="binding site" evidence="1">
    <location>
        <position position="49"/>
    </location>
    <ligand>
        <name>ATP</name>
        <dbReference type="ChEBI" id="CHEBI:30616"/>
    </ligand>
</feature>
<feature type="non-terminal residue" evidence="3">
    <location>
        <position position="1"/>
    </location>
</feature>